<feature type="compositionally biased region" description="Basic and acidic residues" evidence="1">
    <location>
        <begin position="25"/>
        <end position="41"/>
    </location>
</feature>
<organism evidence="2 3">
    <name type="scientific">Coniosporium apollinis</name>
    <dbReference type="NCBI Taxonomy" id="61459"/>
    <lineage>
        <taxon>Eukaryota</taxon>
        <taxon>Fungi</taxon>
        <taxon>Dikarya</taxon>
        <taxon>Ascomycota</taxon>
        <taxon>Pezizomycotina</taxon>
        <taxon>Dothideomycetes</taxon>
        <taxon>Dothideomycetes incertae sedis</taxon>
        <taxon>Coniosporium</taxon>
    </lineage>
</organism>
<sequence length="249" mass="27858">MGDGSPQRNHNQDLNAVEMTSLSSSRKDSARPDVLPTDEKAPLQPNRTFYIVPHTGFTKAIQVLDLTPQIKERIPYNGFTDAYKKAVKELAETSPPEPTYIITRQNWVASRMIVTSASGAELAAWKAPHWSPGTTTLTFPANSPHCSHTIEMKPVGFWHRAEYFVKDSVTYTWEMESRLTSSAFTLFKTIGHKKVEVARYAQSFGFTTGGTLILDTREVDELVVVLTCAAMLKKKRLRDHEYANSGAGY</sequence>
<dbReference type="EMBL" id="JAPDRL010000017">
    <property type="protein sequence ID" value="KAJ9666748.1"/>
    <property type="molecule type" value="Genomic_DNA"/>
</dbReference>
<gene>
    <name evidence="2" type="ORF">H2201_003152</name>
</gene>
<feature type="region of interest" description="Disordered" evidence="1">
    <location>
        <begin position="1"/>
        <end position="41"/>
    </location>
</feature>
<accession>A0ABQ9NXS8</accession>
<evidence type="ECO:0008006" key="4">
    <source>
        <dbReference type="Google" id="ProtNLM"/>
    </source>
</evidence>
<evidence type="ECO:0000256" key="1">
    <source>
        <dbReference type="SAM" id="MobiDB-lite"/>
    </source>
</evidence>
<reference evidence="2" key="1">
    <citation type="submission" date="2022-10" db="EMBL/GenBank/DDBJ databases">
        <title>Culturing micro-colonial fungi from biological soil crusts in the Mojave desert and describing Neophaeococcomyces mojavensis, and introducing the new genera and species Taxawa tesnikishii.</title>
        <authorList>
            <person name="Kurbessoian T."/>
            <person name="Stajich J.E."/>
        </authorList>
    </citation>
    <scope>NUCLEOTIDE SEQUENCE</scope>
    <source>
        <strain evidence="2">TK_1</strain>
    </source>
</reference>
<feature type="compositionally biased region" description="Polar residues" evidence="1">
    <location>
        <begin position="1"/>
        <end position="24"/>
    </location>
</feature>
<dbReference type="Proteomes" id="UP001172684">
    <property type="component" value="Unassembled WGS sequence"/>
</dbReference>
<name>A0ABQ9NXS8_9PEZI</name>
<evidence type="ECO:0000313" key="2">
    <source>
        <dbReference type="EMBL" id="KAJ9666748.1"/>
    </source>
</evidence>
<keyword evidence="3" id="KW-1185">Reference proteome</keyword>
<comment type="caution">
    <text evidence="2">The sequence shown here is derived from an EMBL/GenBank/DDBJ whole genome shotgun (WGS) entry which is preliminary data.</text>
</comment>
<protein>
    <recommendedName>
        <fullName evidence="4">Phospholipid scramblase</fullName>
    </recommendedName>
</protein>
<evidence type="ECO:0000313" key="3">
    <source>
        <dbReference type="Proteomes" id="UP001172684"/>
    </source>
</evidence>
<proteinExistence type="predicted"/>